<dbReference type="EMBL" id="JACGWK010000002">
    <property type="protein sequence ID" value="KAL0370159.1"/>
    <property type="molecule type" value="Genomic_DNA"/>
</dbReference>
<dbReference type="AlphaFoldDB" id="A0AAW2QR21"/>
<accession>A0AAW2QR21</accession>
<reference evidence="1" key="1">
    <citation type="submission" date="2020-06" db="EMBL/GenBank/DDBJ databases">
        <authorList>
            <person name="Li T."/>
            <person name="Hu X."/>
            <person name="Zhang T."/>
            <person name="Song X."/>
            <person name="Zhang H."/>
            <person name="Dai N."/>
            <person name="Sheng W."/>
            <person name="Hou X."/>
            <person name="Wei L."/>
        </authorList>
    </citation>
    <scope>NUCLEOTIDE SEQUENCE</scope>
    <source>
        <strain evidence="1">G01</strain>
        <tissue evidence="1">Leaf</tissue>
    </source>
</reference>
<gene>
    <name evidence="1" type="ORF">Sangu_0334000</name>
</gene>
<proteinExistence type="predicted"/>
<organism evidence="1">
    <name type="scientific">Sesamum angustifolium</name>
    <dbReference type="NCBI Taxonomy" id="2727405"/>
    <lineage>
        <taxon>Eukaryota</taxon>
        <taxon>Viridiplantae</taxon>
        <taxon>Streptophyta</taxon>
        <taxon>Embryophyta</taxon>
        <taxon>Tracheophyta</taxon>
        <taxon>Spermatophyta</taxon>
        <taxon>Magnoliopsida</taxon>
        <taxon>eudicotyledons</taxon>
        <taxon>Gunneridae</taxon>
        <taxon>Pentapetalae</taxon>
        <taxon>asterids</taxon>
        <taxon>lamiids</taxon>
        <taxon>Lamiales</taxon>
        <taxon>Pedaliaceae</taxon>
        <taxon>Sesamum</taxon>
    </lineage>
</organism>
<name>A0AAW2QR21_9LAMI</name>
<protein>
    <submittedName>
        <fullName evidence="1">Uncharacterized protein</fullName>
    </submittedName>
</protein>
<sequence length="174" mass="19958">MAYTIPQMLGERWSRRIVDSHRQLDIPYCPFIIGTLASLWLIDSTWKSSGYSSNMVMWRHAFCFRGTIGGGRVICVSAQGWLKTYREKMTGTVFLSTPIMIGHARQYLLSFWIKKSRCTFNLIRVWVSLTPNSIVLSRGSHLSATQISDIHFSAPSIICLLYEFLPRLMRLAFA</sequence>
<comment type="caution">
    <text evidence="1">The sequence shown here is derived from an EMBL/GenBank/DDBJ whole genome shotgun (WGS) entry which is preliminary data.</text>
</comment>
<evidence type="ECO:0000313" key="1">
    <source>
        <dbReference type="EMBL" id="KAL0370159.1"/>
    </source>
</evidence>
<reference evidence="1" key="2">
    <citation type="journal article" date="2024" name="Plant">
        <title>Genomic evolution and insights into agronomic trait innovations of Sesamum species.</title>
        <authorList>
            <person name="Miao H."/>
            <person name="Wang L."/>
            <person name="Qu L."/>
            <person name="Liu H."/>
            <person name="Sun Y."/>
            <person name="Le M."/>
            <person name="Wang Q."/>
            <person name="Wei S."/>
            <person name="Zheng Y."/>
            <person name="Lin W."/>
            <person name="Duan Y."/>
            <person name="Cao H."/>
            <person name="Xiong S."/>
            <person name="Wang X."/>
            <person name="Wei L."/>
            <person name="Li C."/>
            <person name="Ma Q."/>
            <person name="Ju M."/>
            <person name="Zhao R."/>
            <person name="Li G."/>
            <person name="Mu C."/>
            <person name="Tian Q."/>
            <person name="Mei H."/>
            <person name="Zhang T."/>
            <person name="Gao T."/>
            <person name="Zhang H."/>
        </authorList>
    </citation>
    <scope>NUCLEOTIDE SEQUENCE</scope>
    <source>
        <strain evidence="1">G01</strain>
    </source>
</reference>